<accession>A0A9P8VTZ6</accession>
<dbReference type="InterPro" id="IPR045087">
    <property type="entry name" value="Cu-oxidase_fam"/>
</dbReference>
<keyword evidence="10" id="KW-1015">Disulfide bond</keyword>
<feature type="domain" description="Plastocyanin-like" evidence="15">
    <location>
        <begin position="211"/>
        <end position="358"/>
    </location>
</feature>
<evidence type="ECO:0000256" key="12">
    <source>
        <dbReference type="ARBA" id="ARBA00023185"/>
    </source>
</evidence>
<dbReference type="CDD" id="cd13901">
    <property type="entry name" value="CuRO_3_MaLCC_like"/>
    <property type="match status" value="1"/>
</dbReference>
<evidence type="ECO:0000256" key="14">
    <source>
        <dbReference type="SAM" id="SignalP"/>
    </source>
</evidence>
<organism evidence="18 19">
    <name type="scientific">Thelonectria olida</name>
    <dbReference type="NCBI Taxonomy" id="1576542"/>
    <lineage>
        <taxon>Eukaryota</taxon>
        <taxon>Fungi</taxon>
        <taxon>Dikarya</taxon>
        <taxon>Ascomycota</taxon>
        <taxon>Pezizomycotina</taxon>
        <taxon>Sordariomycetes</taxon>
        <taxon>Hypocreomycetidae</taxon>
        <taxon>Hypocreales</taxon>
        <taxon>Nectriaceae</taxon>
        <taxon>Thelonectria</taxon>
    </lineage>
</organism>
<feature type="compositionally biased region" description="Low complexity" evidence="13">
    <location>
        <begin position="32"/>
        <end position="48"/>
    </location>
</feature>
<evidence type="ECO:0000313" key="19">
    <source>
        <dbReference type="Proteomes" id="UP000777438"/>
    </source>
</evidence>
<dbReference type="CDD" id="cd13880">
    <property type="entry name" value="CuRO_2_MaLCC_like"/>
    <property type="match status" value="1"/>
</dbReference>
<gene>
    <name evidence="18" type="ORF">B0T10DRAFT_585643</name>
</gene>
<dbReference type="CDD" id="cd13854">
    <property type="entry name" value="CuRO_1_MaLCC_like"/>
    <property type="match status" value="1"/>
</dbReference>
<keyword evidence="9" id="KW-0186">Copper</keyword>
<keyword evidence="19" id="KW-1185">Reference proteome</keyword>
<keyword evidence="7" id="KW-0677">Repeat</keyword>
<keyword evidence="6 14" id="KW-0732">Signal</keyword>
<dbReference type="FunFam" id="2.60.40.420:FF:000038">
    <property type="entry name" value="Extracellular dihydrogeodin oxidase/laccase"/>
    <property type="match status" value="1"/>
</dbReference>
<sequence>MRSILSFLLAAGSLVSAAPGLGFPKRAPVLVPRSNSSSSPSLPSSACSGNTPSTRSEWCQYSIDTDYATEYVDTGVTREYWLELTDVVVAPDGIKRPAMAVNGSIPGPTLYADWGDTVTVHVKNSLTHSLNGTSIHWHGIRQNHTYENDGTSAVSQCPLVPGETQTYTWKAEQYGTSWYHSHFVLQAWQGVFGGLVINGPASANYDEDLGVLFLNDWSHQTVDELHHWAAVHGPPTSDTGLINGTNIWVAEDNVTTTGERFKLKFESGKSYRLRLVGAAIDSHFKFSIDNHTMTVISADLVPVEPFVTDTIQVGMGQRYDVVIKADQADLCDNFWLRAVPQSDCSQNHHGDNVKGIVYYGDEPSTPETYPHDTETTCEDNTSDLIPVVPHQVDHADWTDVESASVSNQSLGLFKWYLNSTTMVLDWKKPTIKQVLDGVADYEKDDAIFEIYGVDQWVYFIIETDLPIPHPIHLHGHDFYVLAQGSGEYTEHTPLDLTNPPRRDTALLPGPGHLVMAWKTDNPGAWLLHCHIGWHMSEGFAVQFLEREDELEQISNKEMIDDQCATWSAFQDEQGIHQWDSGI</sequence>
<dbReference type="SUPFAM" id="SSF49503">
    <property type="entry name" value="Cupredoxins"/>
    <property type="match status" value="3"/>
</dbReference>
<name>A0A9P8VTZ6_9HYPO</name>
<dbReference type="GO" id="GO:0005507">
    <property type="term" value="F:copper ion binding"/>
    <property type="evidence" value="ECO:0007669"/>
    <property type="project" value="InterPro"/>
</dbReference>
<dbReference type="Proteomes" id="UP000777438">
    <property type="component" value="Unassembled WGS sequence"/>
</dbReference>
<proteinExistence type="inferred from homology"/>
<evidence type="ECO:0000256" key="11">
    <source>
        <dbReference type="ARBA" id="ARBA00023180"/>
    </source>
</evidence>
<feature type="domain" description="Plastocyanin-like" evidence="17">
    <location>
        <begin position="87"/>
        <end position="201"/>
    </location>
</feature>
<dbReference type="PANTHER" id="PTHR11709:SF502">
    <property type="entry name" value="MULTICOPPER OXIDASE"/>
    <property type="match status" value="1"/>
</dbReference>
<dbReference type="Pfam" id="PF00394">
    <property type="entry name" value="Cu-oxidase"/>
    <property type="match status" value="1"/>
</dbReference>
<dbReference type="Pfam" id="PF07732">
    <property type="entry name" value="Cu-oxidase_3"/>
    <property type="match status" value="1"/>
</dbReference>
<evidence type="ECO:0000256" key="5">
    <source>
        <dbReference type="ARBA" id="ARBA00022723"/>
    </source>
</evidence>
<dbReference type="InterPro" id="IPR001117">
    <property type="entry name" value="Cu-oxidase_2nd"/>
</dbReference>
<dbReference type="AlphaFoldDB" id="A0A9P8VTZ6"/>
<dbReference type="Gene3D" id="2.60.40.420">
    <property type="entry name" value="Cupredoxins - blue copper proteins"/>
    <property type="match status" value="3"/>
</dbReference>
<evidence type="ECO:0000259" key="15">
    <source>
        <dbReference type="Pfam" id="PF00394"/>
    </source>
</evidence>
<comment type="caution">
    <text evidence="18">The sequence shown here is derived from an EMBL/GenBank/DDBJ whole genome shotgun (WGS) entry which is preliminary data.</text>
</comment>
<dbReference type="InterPro" id="IPR011707">
    <property type="entry name" value="Cu-oxidase-like_N"/>
</dbReference>
<feature type="region of interest" description="Disordered" evidence="13">
    <location>
        <begin position="32"/>
        <end position="54"/>
    </location>
</feature>
<evidence type="ECO:0000256" key="3">
    <source>
        <dbReference type="ARBA" id="ARBA00010609"/>
    </source>
</evidence>
<comment type="cofactor">
    <cofactor evidence="2">
        <name>Cu cation</name>
        <dbReference type="ChEBI" id="CHEBI:23378"/>
    </cofactor>
</comment>
<evidence type="ECO:0000256" key="6">
    <source>
        <dbReference type="ARBA" id="ARBA00022729"/>
    </source>
</evidence>
<dbReference type="Pfam" id="PF07731">
    <property type="entry name" value="Cu-oxidase_2"/>
    <property type="match status" value="1"/>
</dbReference>
<dbReference type="OrthoDB" id="2121828at2759"/>
<evidence type="ECO:0000259" key="16">
    <source>
        <dbReference type="Pfam" id="PF07731"/>
    </source>
</evidence>
<evidence type="ECO:0000259" key="17">
    <source>
        <dbReference type="Pfam" id="PF07732"/>
    </source>
</evidence>
<evidence type="ECO:0000256" key="10">
    <source>
        <dbReference type="ARBA" id="ARBA00023157"/>
    </source>
</evidence>
<keyword evidence="5" id="KW-0479">Metal-binding</keyword>
<evidence type="ECO:0000256" key="13">
    <source>
        <dbReference type="SAM" id="MobiDB-lite"/>
    </source>
</evidence>
<dbReference type="EMBL" id="JAGPYM010000036">
    <property type="protein sequence ID" value="KAH6874866.1"/>
    <property type="molecule type" value="Genomic_DNA"/>
</dbReference>
<keyword evidence="12" id="KW-0439">Lignin degradation</keyword>
<feature type="chain" id="PRO_5040466966" description="laccase" evidence="14">
    <location>
        <begin position="18"/>
        <end position="582"/>
    </location>
</feature>
<evidence type="ECO:0000256" key="7">
    <source>
        <dbReference type="ARBA" id="ARBA00022737"/>
    </source>
</evidence>
<protein>
    <recommendedName>
        <fullName evidence="4">laccase</fullName>
        <ecNumber evidence="4">1.10.3.2</ecNumber>
    </recommendedName>
</protein>
<evidence type="ECO:0000256" key="1">
    <source>
        <dbReference type="ARBA" id="ARBA00000349"/>
    </source>
</evidence>
<dbReference type="GO" id="GO:0046274">
    <property type="term" value="P:lignin catabolic process"/>
    <property type="evidence" value="ECO:0007669"/>
    <property type="project" value="UniProtKB-KW"/>
</dbReference>
<evidence type="ECO:0000313" key="18">
    <source>
        <dbReference type="EMBL" id="KAH6874866.1"/>
    </source>
</evidence>
<dbReference type="InterPro" id="IPR011706">
    <property type="entry name" value="Cu-oxidase_C"/>
</dbReference>
<evidence type="ECO:0000256" key="2">
    <source>
        <dbReference type="ARBA" id="ARBA00001935"/>
    </source>
</evidence>
<dbReference type="EC" id="1.10.3.2" evidence="4"/>
<feature type="domain" description="Plastocyanin-like" evidence="16">
    <location>
        <begin position="426"/>
        <end position="548"/>
    </location>
</feature>
<comment type="similarity">
    <text evidence="3">Belongs to the multicopper oxidase family.</text>
</comment>
<evidence type="ECO:0000256" key="8">
    <source>
        <dbReference type="ARBA" id="ARBA00023002"/>
    </source>
</evidence>
<dbReference type="InterPro" id="IPR008972">
    <property type="entry name" value="Cupredoxin"/>
</dbReference>
<reference evidence="18 19" key="1">
    <citation type="journal article" date="2021" name="Nat. Commun.">
        <title>Genetic determinants of endophytism in the Arabidopsis root mycobiome.</title>
        <authorList>
            <person name="Mesny F."/>
            <person name="Miyauchi S."/>
            <person name="Thiergart T."/>
            <person name="Pickel B."/>
            <person name="Atanasova L."/>
            <person name="Karlsson M."/>
            <person name="Huettel B."/>
            <person name="Barry K.W."/>
            <person name="Haridas S."/>
            <person name="Chen C."/>
            <person name="Bauer D."/>
            <person name="Andreopoulos W."/>
            <person name="Pangilinan J."/>
            <person name="LaButti K."/>
            <person name="Riley R."/>
            <person name="Lipzen A."/>
            <person name="Clum A."/>
            <person name="Drula E."/>
            <person name="Henrissat B."/>
            <person name="Kohler A."/>
            <person name="Grigoriev I.V."/>
            <person name="Martin F.M."/>
            <person name="Hacquard S."/>
        </authorList>
    </citation>
    <scope>NUCLEOTIDE SEQUENCE [LARGE SCALE GENOMIC DNA]</scope>
    <source>
        <strain evidence="18 19">MPI-CAGE-CH-0241</strain>
    </source>
</reference>
<keyword evidence="8" id="KW-0560">Oxidoreductase</keyword>
<dbReference type="FunFam" id="2.60.40.420:FF:000046">
    <property type="entry name" value="Multicopper oxidase"/>
    <property type="match status" value="1"/>
</dbReference>
<dbReference type="FunFam" id="2.60.40.420:FF:000021">
    <property type="entry name" value="Extracellular dihydrogeodin oxidase/laccase"/>
    <property type="match status" value="1"/>
</dbReference>
<dbReference type="GO" id="GO:0052716">
    <property type="term" value="F:hydroquinone:oxygen oxidoreductase activity"/>
    <property type="evidence" value="ECO:0007669"/>
    <property type="project" value="UniProtKB-EC"/>
</dbReference>
<dbReference type="PANTHER" id="PTHR11709">
    <property type="entry name" value="MULTI-COPPER OXIDASE"/>
    <property type="match status" value="1"/>
</dbReference>
<evidence type="ECO:0000256" key="9">
    <source>
        <dbReference type="ARBA" id="ARBA00023008"/>
    </source>
</evidence>
<comment type="catalytic activity">
    <reaction evidence="1">
        <text>4 hydroquinone + O2 = 4 benzosemiquinone + 2 H2O</text>
        <dbReference type="Rhea" id="RHEA:11276"/>
        <dbReference type="ChEBI" id="CHEBI:15377"/>
        <dbReference type="ChEBI" id="CHEBI:15379"/>
        <dbReference type="ChEBI" id="CHEBI:17594"/>
        <dbReference type="ChEBI" id="CHEBI:17977"/>
        <dbReference type="EC" id="1.10.3.2"/>
    </reaction>
</comment>
<evidence type="ECO:0000256" key="4">
    <source>
        <dbReference type="ARBA" id="ARBA00012297"/>
    </source>
</evidence>
<feature type="signal peptide" evidence="14">
    <location>
        <begin position="1"/>
        <end position="17"/>
    </location>
</feature>
<keyword evidence="11" id="KW-0325">Glycoprotein</keyword>